<evidence type="ECO:0000313" key="2">
    <source>
        <dbReference type="EMBL" id="KAB1078054.1"/>
    </source>
</evidence>
<accession>A0A6L3SXB6</accession>
<comment type="caution">
    <text evidence="2">The sequence shown here is derived from an EMBL/GenBank/DDBJ whole genome shotgun (WGS) entry which is preliminary data.</text>
</comment>
<gene>
    <name evidence="2" type="ORF">F6X53_16285</name>
</gene>
<evidence type="ECO:0000256" key="1">
    <source>
        <dbReference type="SAM" id="MobiDB-lite"/>
    </source>
</evidence>
<dbReference type="RefSeq" id="WP_151001262.1">
    <property type="nucleotide sequence ID" value="NZ_BPQY01000146.1"/>
</dbReference>
<organism evidence="2 3">
    <name type="scientific">Methylobacterium soli</name>
    <dbReference type="NCBI Taxonomy" id="553447"/>
    <lineage>
        <taxon>Bacteria</taxon>
        <taxon>Pseudomonadati</taxon>
        <taxon>Pseudomonadota</taxon>
        <taxon>Alphaproteobacteria</taxon>
        <taxon>Hyphomicrobiales</taxon>
        <taxon>Methylobacteriaceae</taxon>
        <taxon>Methylobacterium</taxon>
    </lineage>
</organism>
<dbReference type="EMBL" id="VZZK01000016">
    <property type="protein sequence ID" value="KAB1078054.1"/>
    <property type="molecule type" value="Genomic_DNA"/>
</dbReference>
<dbReference type="Proteomes" id="UP000474159">
    <property type="component" value="Unassembled WGS sequence"/>
</dbReference>
<proteinExistence type="predicted"/>
<sequence>MRILRLLAVGAVVAASTGIVGFTCADRLAHLQPAPRLAHALPPEPSATGSILPEPGPGEGKPGAILPGGAAPGAIRPSGTRAGEARPGTRAAEPKVAALAPKPAAPKIPNGFDTERLNALMRGDPIAPVRR</sequence>
<evidence type="ECO:0000313" key="3">
    <source>
        <dbReference type="Proteomes" id="UP000474159"/>
    </source>
</evidence>
<protein>
    <submittedName>
        <fullName evidence="2">Uncharacterized protein</fullName>
    </submittedName>
</protein>
<feature type="region of interest" description="Disordered" evidence="1">
    <location>
        <begin position="39"/>
        <end position="111"/>
    </location>
</feature>
<name>A0A6L3SXB6_9HYPH</name>
<feature type="compositionally biased region" description="Low complexity" evidence="1">
    <location>
        <begin position="62"/>
        <end position="77"/>
    </location>
</feature>
<dbReference type="OrthoDB" id="7999493at2"/>
<keyword evidence="3" id="KW-1185">Reference proteome</keyword>
<dbReference type="AlphaFoldDB" id="A0A6L3SXB6"/>
<feature type="compositionally biased region" description="Low complexity" evidence="1">
    <location>
        <begin position="94"/>
        <end position="109"/>
    </location>
</feature>
<reference evidence="2 3" key="1">
    <citation type="submission" date="2019-09" db="EMBL/GenBank/DDBJ databases">
        <title>YIM 48816 draft genome.</title>
        <authorList>
            <person name="Jiang L."/>
        </authorList>
    </citation>
    <scope>NUCLEOTIDE SEQUENCE [LARGE SCALE GENOMIC DNA]</scope>
    <source>
        <strain evidence="2 3">YIM 48816</strain>
    </source>
</reference>